<dbReference type="RefSeq" id="WP_338889910.1">
    <property type="nucleotide sequence ID" value="NZ_CP147846.1"/>
</dbReference>
<dbReference type="GO" id="GO:0004519">
    <property type="term" value="F:endonuclease activity"/>
    <property type="evidence" value="ECO:0007669"/>
    <property type="project" value="UniProtKB-KW"/>
</dbReference>
<dbReference type="Proteomes" id="UP001432000">
    <property type="component" value="Chromosome"/>
</dbReference>
<gene>
    <name evidence="2" type="ORF">WDS16_01315</name>
</gene>
<evidence type="ECO:0000313" key="3">
    <source>
        <dbReference type="Proteomes" id="UP001432000"/>
    </source>
</evidence>
<protein>
    <submittedName>
        <fullName evidence="2">HNH endonuclease signature motif containing protein</fullName>
    </submittedName>
</protein>
<dbReference type="InterPro" id="IPR002711">
    <property type="entry name" value="HNH"/>
</dbReference>
<sequence>MEASEVLKLVAQLQQSTGIVDATAGIDLISALETLKSTCSAVQASATDGVATAIAEQRRAIGKPKAQWRAGVASQIGLARRESPNKGGRFLGLARALIHEMPHTYARLLAGELNEWRVTLLVRETACLTVEDRQVIDKRLCSDPATLKNLGDKTIESKAKVLAAQLDPASVVKKKQKAFSQRRTSTRPQPDYMCEFKTLTSMDRAVSMWATLRKAADSIVGVGSETRTRDQVMADLAYERITGATTAKAGAAVAVNLVLSDETLLAGSKEPAHLDGYGEIPASIARQLVRDALAEDVRVTLRKLYAEPSSGALTAMESKSRTFPTALARLIDLRDRRCRTPWCDAPIRHRDHIRSFARGGKTTANNGAGLCAACNHAKEADGWESGPRPKSKGVVHVYDFETPTGHAYSSEAPRMPVARRYSSFFEHELTLNMTAA</sequence>
<reference evidence="2 3" key="1">
    <citation type="submission" date="2024-03" db="EMBL/GenBank/DDBJ databases">
        <title>Natural products discovery in diverse microorganisms through a two-stage MS feature dereplication strategy.</title>
        <authorList>
            <person name="Zhang R."/>
        </authorList>
    </citation>
    <scope>NUCLEOTIDE SEQUENCE [LARGE SCALE GENOMIC DNA]</scope>
    <source>
        <strain evidence="2 3">18930</strain>
    </source>
</reference>
<accession>A0ABZ2PPY5</accession>
<keyword evidence="2" id="KW-0378">Hydrolase</keyword>
<evidence type="ECO:0000259" key="1">
    <source>
        <dbReference type="SMART" id="SM00507"/>
    </source>
</evidence>
<dbReference type="InterPro" id="IPR003615">
    <property type="entry name" value="HNH_nuc"/>
</dbReference>
<dbReference type="Gene3D" id="1.10.30.50">
    <property type="match status" value="1"/>
</dbReference>
<keyword evidence="3" id="KW-1185">Reference proteome</keyword>
<proteinExistence type="predicted"/>
<name>A0ABZ2PPY5_9NOCA</name>
<keyword evidence="2" id="KW-0540">Nuclease</keyword>
<keyword evidence="2" id="KW-0255">Endonuclease</keyword>
<dbReference type="Pfam" id="PF01844">
    <property type="entry name" value="HNH"/>
    <property type="match status" value="1"/>
</dbReference>
<feature type="domain" description="HNH nuclease" evidence="1">
    <location>
        <begin position="326"/>
        <end position="376"/>
    </location>
</feature>
<dbReference type="CDD" id="cd00085">
    <property type="entry name" value="HNHc"/>
    <property type="match status" value="1"/>
</dbReference>
<dbReference type="EMBL" id="CP147846">
    <property type="protein sequence ID" value="WXG69233.1"/>
    <property type="molecule type" value="Genomic_DNA"/>
</dbReference>
<dbReference type="SMART" id="SM00507">
    <property type="entry name" value="HNHc"/>
    <property type="match status" value="1"/>
</dbReference>
<organism evidence="2 3">
    <name type="scientific">Rhodococcus sovatensis</name>
    <dbReference type="NCBI Taxonomy" id="1805840"/>
    <lineage>
        <taxon>Bacteria</taxon>
        <taxon>Bacillati</taxon>
        <taxon>Actinomycetota</taxon>
        <taxon>Actinomycetes</taxon>
        <taxon>Mycobacteriales</taxon>
        <taxon>Nocardiaceae</taxon>
        <taxon>Rhodococcus</taxon>
    </lineage>
</organism>
<evidence type="ECO:0000313" key="2">
    <source>
        <dbReference type="EMBL" id="WXG69233.1"/>
    </source>
</evidence>